<gene>
    <name evidence="2" type="ORF">SDC9_00262</name>
</gene>
<comment type="caution">
    <text evidence="2">The sequence shown here is derived from an EMBL/GenBank/DDBJ whole genome shotgun (WGS) entry which is preliminary data.</text>
</comment>
<reference evidence="2" key="1">
    <citation type="submission" date="2019-08" db="EMBL/GenBank/DDBJ databases">
        <authorList>
            <person name="Kucharzyk K."/>
            <person name="Murdoch R.W."/>
            <person name="Higgins S."/>
            <person name="Loffler F."/>
        </authorList>
    </citation>
    <scope>NUCLEOTIDE SEQUENCE</scope>
</reference>
<evidence type="ECO:0000259" key="1">
    <source>
        <dbReference type="Pfam" id="PF05050"/>
    </source>
</evidence>
<sequence>MKKKIIKNYYQILEFLHRIKTYLEKKYGYHSLERILKKNYKKGELFNFIQVGANDGVSFDFLYDFLVNRNSYGLVIEPIKSYFEQLKYNYKDFPNIQPLQLALHPTEKKISIYRVDDAQLHKYPEWVKGIASFDKQHLLKFNIAENNIITEIVDADNFNNIIEKEIPFNIQDIDYIQVDTEGFDYEVINMIDFGIVKPKIVKYESVNLSADKQAELEKLFKTMGYYLFKEDSDTIAINRKEIKL</sequence>
<dbReference type="SUPFAM" id="SSF53335">
    <property type="entry name" value="S-adenosyl-L-methionine-dependent methyltransferases"/>
    <property type="match status" value="1"/>
</dbReference>
<name>A0A644SJE3_9ZZZZ</name>
<dbReference type="Gene3D" id="3.40.50.150">
    <property type="entry name" value="Vaccinia Virus protein VP39"/>
    <property type="match status" value="1"/>
</dbReference>
<dbReference type="Pfam" id="PF05050">
    <property type="entry name" value="Methyltransf_21"/>
    <property type="match status" value="1"/>
</dbReference>
<organism evidence="2">
    <name type="scientific">bioreactor metagenome</name>
    <dbReference type="NCBI Taxonomy" id="1076179"/>
    <lineage>
        <taxon>unclassified sequences</taxon>
        <taxon>metagenomes</taxon>
        <taxon>ecological metagenomes</taxon>
    </lineage>
</organism>
<dbReference type="NCBIfam" id="TIGR01444">
    <property type="entry name" value="fkbM_fam"/>
    <property type="match status" value="1"/>
</dbReference>
<dbReference type="InterPro" id="IPR029063">
    <property type="entry name" value="SAM-dependent_MTases_sf"/>
</dbReference>
<dbReference type="AlphaFoldDB" id="A0A644SJE3"/>
<evidence type="ECO:0000313" key="2">
    <source>
        <dbReference type="EMBL" id="MPL54796.1"/>
    </source>
</evidence>
<accession>A0A644SJE3</accession>
<proteinExistence type="predicted"/>
<protein>
    <recommendedName>
        <fullName evidence="1">Methyltransferase FkbM domain-containing protein</fullName>
    </recommendedName>
</protein>
<feature type="domain" description="Methyltransferase FkbM" evidence="1">
    <location>
        <begin position="50"/>
        <end position="224"/>
    </location>
</feature>
<dbReference type="InterPro" id="IPR006342">
    <property type="entry name" value="FkbM_mtfrase"/>
</dbReference>
<dbReference type="EMBL" id="VSSQ01000001">
    <property type="protein sequence ID" value="MPL54796.1"/>
    <property type="molecule type" value="Genomic_DNA"/>
</dbReference>